<dbReference type="CDD" id="cd07381">
    <property type="entry name" value="MPP_CapA"/>
    <property type="match status" value="1"/>
</dbReference>
<dbReference type="InterPro" id="IPR019079">
    <property type="entry name" value="Capsule_synth_CapA"/>
</dbReference>
<comment type="similarity">
    <text evidence="1">Belongs to the CapA family.</text>
</comment>
<dbReference type="AlphaFoldDB" id="A0A0G0Z443"/>
<feature type="domain" description="Capsule synthesis protein CapA" evidence="3">
    <location>
        <begin position="65"/>
        <end position="305"/>
    </location>
</feature>
<dbReference type="PANTHER" id="PTHR33393">
    <property type="entry name" value="POLYGLUTAMINE SYNTHESIS ACCESSORY PROTEIN RV0574C-RELATED"/>
    <property type="match status" value="1"/>
</dbReference>
<dbReference type="PANTHER" id="PTHR33393:SF11">
    <property type="entry name" value="POLYGLUTAMINE SYNTHESIS ACCESSORY PROTEIN RV0574C-RELATED"/>
    <property type="match status" value="1"/>
</dbReference>
<dbReference type="Pfam" id="PF09587">
    <property type="entry name" value="PGA_cap"/>
    <property type="match status" value="1"/>
</dbReference>
<reference evidence="4 5" key="1">
    <citation type="journal article" date="2015" name="Nature">
        <title>rRNA introns, odd ribosomes, and small enigmatic genomes across a large radiation of phyla.</title>
        <authorList>
            <person name="Brown C.T."/>
            <person name="Hug L.A."/>
            <person name="Thomas B.C."/>
            <person name="Sharon I."/>
            <person name="Castelle C.J."/>
            <person name="Singh A."/>
            <person name="Wilkins M.J."/>
            <person name="Williams K.H."/>
            <person name="Banfield J.F."/>
        </authorList>
    </citation>
    <scope>NUCLEOTIDE SEQUENCE [LARGE SCALE GENOMIC DNA]</scope>
</reference>
<dbReference type="InterPro" id="IPR052169">
    <property type="entry name" value="CW_Biosynth-Accessory"/>
</dbReference>
<dbReference type="SUPFAM" id="SSF56300">
    <property type="entry name" value="Metallo-dependent phosphatases"/>
    <property type="match status" value="1"/>
</dbReference>
<evidence type="ECO:0000313" key="5">
    <source>
        <dbReference type="Proteomes" id="UP000034516"/>
    </source>
</evidence>
<gene>
    <name evidence="4" type="ORF">UV02_C0002G0015</name>
</gene>
<evidence type="ECO:0000313" key="4">
    <source>
        <dbReference type="EMBL" id="KKS43514.1"/>
    </source>
</evidence>
<comment type="caution">
    <text evidence="4">The sequence shown here is derived from an EMBL/GenBank/DDBJ whole genome shotgun (WGS) entry which is preliminary data.</text>
</comment>
<organism evidence="4 5">
    <name type="scientific">Candidatus Kuenenbacteria bacterium GW2011_GWA2_42_15</name>
    <dbReference type="NCBI Taxonomy" id="1618677"/>
    <lineage>
        <taxon>Bacteria</taxon>
        <taxon>Candidatus Kueneniibacteriota</taxon>
    </lineage>
</organism>
<accession>A0A0G0Z443</accession>
<protein>
    <submittedName>
        <fullName evidence="4">Capsule synthesis protein, CapA</fullName>
    </submittedName>
</protein>
<evidence type="ECO:0000256" key="2">
    <source>
        <dbReference type="SAM" id="Phobius"/>
    </source>
</evidence>
<dbReference type="InterPro" id="IPR029052">
    <property type="entry name" value="Metallo-depent_PP-like"/>
</dbReference>
<dbReference type="Proteomes" id="UP000034516">
    <property type="component" value="Unassembled WGS sequence"/>
</dbReference>
<keyword evidence="2" id="KW-0472">Membrane</keyword>
<dbReference type="SMART" id="SM00854">
    <property type="entry name" value="PGA_cap"/>
    <property type="match status" value="1"/>
</dbReference>
<evidence type="ECO:0000259" key="3">
    <source>
        <dbReference type="SMART" id="SM00854"/>
    </source>
</evidence>
<keyword evidence="2" id="KW-0812">Transmembrane</keyword>
<feature type="transmembrane region" description="Helical" evidence="2">
    <location>
        <begin position="7"/>
        <end position="29"/>
    </location>
</feature>
<proteinExistence type="inferred from homology"/>
<name>A0A0G0Z443_9BACT</name>
<dbReference type="EMBL" id="LCCW01000002">
    <property type="protein sequence ID" value="KKS43514.1"/>
    <property type="molecule type" value="Genomic_DNA"/>
</dbReference>
<dbReference type="Gene3D" id="3.60.21.10">
    <property type="match status" value="1"/>
</dbReference>
<evidence type="ECO:0000256" key="1">
    <source>
        <dbReference type="ARBA" id="ARBA00005662"/>
    </source>
</evidence>
<sequence>MTSKKLIVITAITALILVLGLFFLAALIWDSNVISFDKVGARTEKAFEVGRVTANKLEPEPPEIIIVAVGDIMLSRVVEQKMLEHKNFNYPFLKTADYLKSADLAFGNLETAIMAGRIIKTGEIVFRSDPKATEVLKDNNFQIVSLANNHTPNFGEKGLKDTFEYLNKADILYVGAGENLAQARTPKYTKINDIKIAWLARTEQLYAPDNYAAGAKSAGTAFWNKEEILSAVAEAKKQADVVFVSMHAGTEYADEPTEDQMAFARTAIKAGAEIVIGHHPHVVQMAEKYQGKYIFYSLGNFIFDQMWSKETREGLALKITLTKTGIKQIVATPILIEDFCQPRILNDGEGEGIVERLGLETDKGAEGYIIK</sequence>
<keyword evidence="2" id="KW-1133">Transmembrane helix</keyword>